<dbReference type="GO" id="GO:1990133">
    <property type="term" value="C:molybdopterin adenylyltransferase complex"/>
    <property type="evidence" value="ECO:0007669"/>
    <property type="project" value="TreeGrafter"/>
</dbReference>
<dbReference type="PANTHER" id="PTHR33359:SF1">
    <property type="entry name" value="MOLYBDOPTERIN SYNTHASE SULFUR CARRIER SUBUNIT"/>
    <property type="match status" value="1"/>
</dbReference>
<evidence type="ECO:0000256" key="3">
    <source>
        <dbReference type="ARBA" id="ARBA00023150"/>
    </source>
</evidence>
<dbReference type="InterPro" id="IPR012675">
    <property type="entry name" value="Beta-grasp_dom_sf"/>
</dbReference>
<dbReference type="OrthoDB" id="9801945at2"/>
<dbReference type="UniPathway" id="UPA00344"/>
<dbReference type="Gene3D" id="3.10.20.30">
    <property type="match status" value="1"/>
</dbReference>
<dbReference type="Proteomes" id="UP000250123">
    <property type="component" value="Chromosome SHEWBE"/>
</dbReference>
<name>A0A330LW26_9GAMM</name>
<evidence type="ECO:0000313" key="6">
    <source>
        <dbReference type="EMBL" id="SQH74406.1"/>
    </source>
</evidence>
<gene>
    <name evidence="6" type="primary">moaD</name>
    <name evidence="6" type="ORF">SHEWBE_0417</name>
</gene>
<dbReference type="CDD" id="cd00754">
    <property type="entry name" value="Ubl_MoaD"/>
    <property type="match status" value="1"/>
</dbReference>
<evidence type="ECO:0000256" key="2">
    <source>
        <dbReference type="ARBA" id="ARBA00022741"/>
    </source>
</evidence>
<evidence type="ECO:0000256" key="1">
    <source>
        <dbReference type="ARBA" id="ARBA00005046"/>
    </source>
</evidence>
<dbReference type="InterPro" id="IPR044672">
    <property type="entry name" value="MOCS2A"/>
</dbReference>
<dbReference type="AlphaFoldDB" id="A0A330LW26"/>
<comment type="similarity">
    <text evidence="4">Belongs to the MoaD family.</text>
</comment>
<dbReference type="Pfam" id="PF02597">
    <property type="entry name" value="ThiS"/>
    <property type="match status" value="1"/>
</dbReference>
<dbReference type="RefSeq" id="WP_112351195.1">
    <property type="nucleotide sequence ID" value="NZ_LS483452.1"/>
</dbReference>
<comment type="pathway">
    <text evidence="1">Cofactor biosynthesis; molybdopterin biosynthesis.</text>
</comment>
<keyword evidence="3" id="KW-0501">Molybdenum cofactor biosynthesis</keyword>
<dbReference type="InterPro" id="IPR016155">
    <property type="entry name" value="Mopterin_synth/thiamin_S_b"/>
</dbReference>
<keyword evidence="2" id="KW-0547">Nucleotide-binding</keyword>
<accession>A0A330LW26</accession>
<sequence length="83" mass="8962">MINVLFFAQVRELLGQSKLAVEASESTVTAEGLRAQLAEKDDKWAKVLVADKLLVAVNQTISSWDTPVEDGDEVAFFPPVTGG</sequence>
<dbReference type="EMBL" id="LS483452">
    <property type="protein sequence ID" value="SQH74406.1"/>
    <property type="molecule type" value="Genomic_DNA"/>
</dbReference>
<dbReference type="KEGG" id="sbk:SHEWBE_0417"/>
<dbReference type="SUPFAM" id="SSF54285">
    <property type="entry name" value="MoaD/ThiS"/>
    <property type="match status" value="1"/>
</dbReference>
<dbReference type="FunFam" id="3.10.20.30:FF:000010">
    <property type="entry name" value="Molybdopterin synthase sulfur carrier subunit"/>
    <property type="match status" value="1"/>
</dbReference>
<dbReference type="InterPro" id="IPR003749">
    <property type="entry name" value="ThiS/MoaD-like"/>
</dbReference>
<dbReference type="PANTHER" id="PTHR33359">
    <property type="entry name" value="MOLYBDOPTERIN SYNTHASE SULFUR CARRIER SUBUNIT"/>
    <property type="match status" value="1"/>
</dbReference>
<dbReference type="NCBIfam" id="NF008347">
    <property type="entry name" value="PRK11130.1"/>
    <property type="match status" value="1"/>
</dbReference>
<organism evidence="6 7">
    <name type="scientific">Shewanella benthica</name>
    <dbReference type="NCBI Taxonomy" id="43661"/>
    <lineage>
        <taxon>Bacteria</taxon>
        <taxon>Pseudomonadati</taxon>
        <taxon>Pseudomonadota</taxon>
        <taxon>Gammaproteobacteria</taxon>
        <taxon>Alteromonadales</taxon>
        <taxon>Shewanellaceae</taxon>
        <taxon>Shewanella</taxon>
    </lineage>
</organism>
<dbReference type="NCBIfam" id="TIGR01682">
    <property type="entry name" value="moaD"/>
    <property type="match status" value="1"/>
</dbReference>
<dbReference type="GO" id="GO:0000166">
    <property type="term" value="F:nucleotide binding"/>
    <property type="evidence" value="ECO:0007669"/>
    <property type="project" value="UniProtKB-KW"/>
</dbReference>
<proteinExistence type="inferred from homology"/>
<protein>
    <recommendedName>
        <fullName evidence="5">Molybdopterin synthase sulfur carrier subunit</fullName>
    </recommendedName>
</protein>
<evidence type="ECO:0000256" key="4">
    <source>
        <dbReference type="ARBA" id="ARBA00024200"/>
    </source>
</evidence>
<evidence type="ECO:0000313" key="7">
    <source>
        <dbReference type="Proteomes" id="UP000250123"/>
    </source>
</evidence>
<dbReference type="GO" id="GO:0006777">
    <property type="term" value="P:Mo-molybdopterin cofactor biosynthetic process"/>
    <property type="evidence" value="ECO:0007669"/>
    <property type="project" value="UniProtKB-KW"/>
</dbReference>
<reference evidence="7" key="1">
    <citation type="submission" date="2018-06" db="EMBL/GenBank/DDBJ databases">
        <authorList>
            <person name="Cea G.-C."/>
            <person name="William W."/>
        </authorList>
    </citation>
    <scope>NUCLEOTIDE SEQUENCE [LARGE SCALE GENOMIC DNA]</scope>
    <source>
        <strain evidence="7">DB21MT-2</strain>
    </source>
</reference>
<evidence type="ECO:0000256" key="5">
    <source>
        <dbReference type="ARBA" id="ARBA00024247"/>
    </source>
</evidence>